<evidence type="ECO:0000313" key="4">
    <source>
        <dbReference type="Proteomes" id="UP000091820"/>
    </source>
</evidence>
<keyword evidence="1" id="KW-0862">Zinc</keyword>
<dbReference type="GO" id="GO:0008270">
    <property type="term" value="F:zinc ion binding"/>
    <property type="evidence" value="ECO:0007669"/>
    <property type="project" value="UniProtKB-KW"/>
</dbReference>
<dbReference type="PROSITE" id="PS00028">
    <property type="entry name" value="ZINC_FINGER_C2H2_1"/>
    <property type="match status" value="2"/>
</dbReference>
<protein>
    <recommendedName>
        <fullName evidence="2">C2H2-type domain-containing protein</fullName>
    </recommendedName>
</protein>
<reference evidence="4" key="1">
    <citation type="submission" date="2014-03" db="EMBL/GenBank/DDBJ databases">
        <authorList>
            <person name="Aksoy S."/>
            <person name="Warren W."/>
            <person name="Wilson R.K."/>
        </authorList>
    </citation>
    <scope>NUCLEOTIDE SEQUENCE [LARGE SCALE GENOMIC DNA]</scope>
    <source>
        <strain evidence="4">IAEA</strain>
    </source>
</reference>
<dbReference type="Gene3D" id="3.30.160.60">
    <property type="entry name" value="Classic Zinc Finger"/>
    <property type="match status" value="1"/>
</dbReference>
<sequence length="221" mass="25618">MHVLQSQHFLDQANVTNSVGEREVENEIQEQAEIAAADEQKSNIIDARRGSLRSSQEGEGILLTSEDSGICSMGNLCGNSINDSNTCPAVPTIEITTQWSKMKIRLPDAPSDLKSAKICVEYTKTKESWMSSIYRSLENKFWYKTPREGSNKYNWYFNCDFCNKRYRTFAYLKGHLNRHLKYFPFKCKTCSESFPLRCLLTTHLRKAHRIKRADYHRYIAH</sequence>
<keyword evidence="1" id="KW-0479">Metal-binding</keyword>
<dbReference type="VEuPathDB" id="VectorBase:GBRI003391"/>
<evidence type="ECO:0000259" key="2">
    <source>
        <dbReference type="PROSITE" id="PS50157"/>
    </source>
</evidence>
<dbReference type="PROSITE" id="PS50157">
    <property type="entry name" value="ZINC_FINGER_C2H2_2"/>
    <property type="match status" value="2"/>
</dbReference>
<keyword evidence="1" id="KW-0863">Zinc-finger</keyword>
<evidence type="ECO:0000313" key="3">
    <source>
        <dbReference type="EnsemblMetazoa" id="GBRI003391-PA"/>
    </source>
</evidence>
<name>A0A1A9W1X4_9MUSC</name>
<accession>A0A1A9W1X4</accession>
<dbReference type="Pfam" id="PF00096">
    <property type="entry name" value="zf-C2H2"/>
    <property type="match status" value="1"/>
</dbReference>
<dbReference type="Proteomes" id="UP000091820">
    <property type="component" value="Unassembled WGS sequence"/>
</dbReference>
<proteinExistence type="predicted"/>
<dbReference type="InterPro" id="IPR036236">
    <property type="entry name" value="Znf_C2H2_sf"/>
</dbReference>
<feature type="domain" description="C2H2-type" evidence="2">
    <location>
        <begin position="185"/>
        <end position="213"/>
    </location>
</feature>
<reference evidence="3" key="2">
    <citation type="submission" date="2020-05" db="UniProtKB">
        <authorList>
            <consortium name="EnsemblMetazoa"/>
        </authorList>
    </citation>
    <scope>IDENTIFICATION</scope>
    <source>
        <strain evidence="3">IAEA</strain>
    </source>
</reference>
<dbReference type="SUPFAM" id="SSF57667">
    <property type="entry name" value="beta-beta-alpha zinc fingers"/>
    <property type="match status" value="1"/>
</dbReference>
<keyword evidence="4" id="KW-1185">Reference proteome</keyword>
<dbReference type="STRING" id="37001.A0A1A9W1X4"/>
<feature type="domain" description="C2H2-type" evidence="2">
    <location>
        <begin position="157"/>
        <end position="184"/>
    </location>
</feature>
<dbReference type="InterPro" id="IPR013087">
    <property type="entry name" value="Znf_C2H2_type"/>
</dbReference>
<evidence type="ECO:0000256" key="1">
    <source>
        <dbReference type="PROSITE-ProRule" id="PRU00042"/>
    </source>
</evidence>
<dbReference type="AlphaFoldDB" id="A0A1A9W1X4"/>
<dbReference type="SMART" id="SM00355">
    <property type="entry name" value="ZnF_C2H2"/>
    <property type="match status" value="2"/>
</dbReference>
<dbReference type="EnsemblMetazoa" id="GBRI003391-RA">
    <property type="protein sequence ID" value="GBRI003391-PA"/>
    <property type="gene ID" value="GBRI003391"/>
</dbReference>
<organism evidence="3 4">
    <name type="scientific">Glossina brevipalpis</name>
    <dbReference type="NCBI Taxonomy" id="37001"/>
    <lineage>
        <taxon>Eukaryota</taxon>
        <taxon>Metazoa</taxon>
        <taxon>Ecdysozoa</taxon>
        <taxon>Arthropoda</taxon>
        <taxon>Hexapoda</taxon>
        <taxon>Insecta</taxon>
        <taxon>Pterygota</taxon>
        <taxon>Neoptera</taxon>
        <taxon>Endopterygota</taxon>
        <taxon>Diptera</taxon>
        <taxon>Brachycera</taxon>
        <taxon>Muscomorpha</taxon>
        <taxon>Hippoboscoidea</taxon>
        <taxon>Glossinidae</taxon>
        <taxon>Glossina</taxon>
    </lineage>
</organism>